<evidence type="ECO:0000256" key="1">
    <source>
        <dbReference type="SAM" id="SignalP"/>
    </source>
</evidence>
<organism evidence="3 4">
    <name type="scientific">Rubritalea profundi</name>
    <dbReference type="NCBI Taxonomy" id="1658618"/>
    <lineage>
        <taxon>Bacteria</taxon>
        <taxon>Pseudomonadati</taxon>
        <taxon>Verrucomicrobiota</taxon>
        <taxon>Verrucomicrobiia</taxon>
        <taxon>Verrucomicrobiales</taxon>
        <taxon>Rubritaleaceae</taxon>
        <taxon>Rubritalea</taxon>
    </lineage>
</organism>
<evidence type="ECO:0000259" key="2">
    <source>
        <dbReference type="Pfam" id="PF00884"/>
    </source>
</evidence>
<proteinExistence type="predicted"/>
<dbReference type="PANTHER" id="PTHR43751:SF1">
    <property type="entry name" value="SULFATASE ATSG-RELATED"/>
    <property type="match status" value="1"/>
</dbReference>
<dbReference type="Proteomes" id="UP000239907">
    <property type="component" value="Unassembled WGS sequence"/>
</dbReference>
<dbReference type="RefSeq" id="WP_105042689.1">
    <property type="nucleotide sequence ID" value="NZ_MQWA01000001.1"/>
</dbReference>
<dbReference type="OrthoDB" id="9762324at2"/>
<comment type="caution">
    <text evidence="3">The sequence shown here is derived from an EMBL/GenBank/DDBJ whole genome shotgun (WGS) entry which is preliminary data.</text>
</comment>
<dbReference type="InterPro" id="IPR052701">
    <property type="entry name" value="GAG_Ulvan_Degrading_Sulfatases"/>
</dbReference>
<gene>
    <name evidence="3" type="ORF">BSZ32_06495</name>
</gene>
<dbReference type="CDD" id="cd16031">
    <property type="entry name" value="G6S_like"/>
    <property type="match status" value="1"/>
</dbReference>
<feature type="signal peptide" evidence="1">
    <location>
        <begin position="1"/>
        <end position="22"/>
    </location>
</feature>
<dbReference type="Pfam" id="PF00884">
    <property type="entry name" value="Sulfatase"/>
    <property type="match status" value="1"/>
</dbReference>
<accession>A0A2S7U112</accession>
<evidence type="ECO:0000313" key="4">
    <source>
        <dbReference type="Proteomes" id="UP000239907"/>
    </source>
</evidence>
<feature type="chain" id="PRO_5015721718" evidence="1">
    <location>
        <begin position="23"/>
        <end position="461"/>
    </location>
</feature>
<keyword evidence="1" id="KW-0732">Signal</keyword>
<keyword evidence="4" id="KW-1185">Reference proteome</keyword>
<sequence length="461" mass="52348">MTLRRLTSTLVVLSSAFSLATAAETPKPNLIFFLIDDQRNDTLGCAGHPIIKTPVLDSMAAEGVRFENAFVTTPICAASRASIFTGLHETSHGFTFGKPPLAKELTDNSYSMLLRNAGYRTGFIGKYGVKTEGQPEAEMFDLFEPHDRLPFMMKQKDGSLRHESEVAADKAIQFLKKNPKNKPFCLSVSFKASHANDNDHDDHFPWSKAVDGMYDDIEIPAPRLNDPAIYANHPDFFKASSMARKRFYWRWDTPEKYQRNIKAYFRMISGVDHAIGRVRKSLEQSGLADNTIIIYMGDNGYFMGDRGFAGKWSHYEQALRVPLIVFDPRAPKEKRGKVVSQPTLNIDLAPTLIELAGISKPDQYQGASYVPLLNGQNPSDWRKDFFCEHLMANKSIPKWEGVRGERFVYARYFDQDPAYEFLHDLKADPDQLTNLAKNPEYKTKLTEMRQRTRDIKAPLIP</sequence>
<dbReference type="PANTHER" id="PTHR43751">
    <property type="entry name" value="SULFATASE"/>
    <property type="match status" value="1"/>
</dbReference>
<dbReference type="InterPro" id="IPR000917">
    <property type="entry name" value="Sulfatase_N"/>
</dbReference>
<evidence type="ECO:0000313" key="3">
    <source>
        <dbReference type="EMBL" id="PQJ28187.1"/>
    </source>
</evidence>
<feature type="domain" description="Sulfatase N-terminal" evidence="2">
    <location>
        <begin position="28"/>
        <end position="358"/>
    </location>
</feature>
<reference evidence="3 4" key="1">
    <citation type="submission" date="2016-12" db="EMBL/GenBank/DDBJ databases">
        <title>Study of bacterial adaptation to deep sea.</title>
        <authorList>
            <person name="Song J."/>
            <person name="Yoshizawa S."/>
            <person name="Kogure K."/>
        </authorList>
    </citation>
    <scope>NUCLEOTIDE SEQUENCE [LARGE SCALE GENOMIC DNA]</scope>
    <source>
        <strain evidence="3 4">SAORIC-165</strain>
    </source>
</reference>
<dbReference type="InterPro" id="IPR017850">
    <property type="entry name" value="Alkaline_phosphatase_core_sf"/>
</dbReference>
<dbReference type="AlphaFoldDB" id="A0A2S7U112"/>
<dbReference type="EMBL" id="MQWA01000001">
    <property type="protein sequence ID" value="PQJ28187.1"/>
    <property type="molecule type" value="Genomic_DNA"/>
</dbReference>
<protein>
    <submittedName>
        <fullName evidence="3">Mucin-desulfating sulfatase</fullName>
    </submittedName>
</protein>
<dbReference type="Gene3D" id="3.40.720.10">
    <property type="entry name" value="Alkaline Phosphatase, subunit A"/>
    <property type="match status" value="1"/>
</dbReference>
<name>A0A2S7U112_9BACT</name>
<dbReference type="SUPFAM" id="SSF53649">
    <property type="entry name" value="Alkaline phosphatase-like"/>
    <property type="match status" value="1"/>
</dbReference>